<dbReference type="AlphaFoldDB" id="A0A5J5K8K4"/>
<dbReference type="EMBL" id="VYTZ01000003">
    <property type="protein sequence ID" value="KAA9379763.1"/>
    <property type="molecule type" value="Genomic_DNA"/>
</dbReference>
<keyword evidence="4" id="KW-0378">Hydrolase</keyword>
<dbReference type="GO" id="GO:0006508">
    <property type="term" value="P:proteolysis"/>
    <property type="evidence" value="ECO:0007669"/>
    <property type="project" value="UniProtKB-KW"/>
</dbReference>
<evidence type="ECO:0000313" key="5">
    <source>
        <dbReference type="Proteomes" id="UP000327011"/>
    </source>
</evidence>
<feature type="compositionally biased region" description="Basic residues" evidence="1">
    <location>
        <begin position="24"/>
        <end position="40"/>
    </location>
</feature>
<name>A0A5J5K8K4_9ACTN</name>
<evidence type="ECO:0000256" key="1">
    <source>
        <dbReference type="SAM" id="MobiDB-lite"/>
    </source>
</evidence>
<sequence length="427" mass="45185">MGYPWPARQSHRHDPRRGVPGRALHLRRAARHQRGRRRDRCRPAQHPCRPQGRLRRRPTVSGGPQGNRPQSTSVLVRKATTLIRRNADVWLFLLVAFGASWLIALPVWTGAVSLGTPAFVILGILIMATPSLGVLAVWLTRRRDTPFRQWARATGLTLGPDRSRTAALLATALLGIPFLGAVAVAASAAVGTMRLDLAGLGLFRAQLGAALGQVPMDPRILYVVQVVQAVLIAPFLNAIPALGEEWGWRGWLLPRLLGDPAVTPPPAPGNVGAGGVNTGVAGAGDEAQAAGAGDEAGGEAAAGERRGRRVWPALVLSGVIWGLWHAPLTLKGYNYPALGAWAAVLFVGFCVIFGALLGWMRLRSRSVWPAVIAHASLNAVAGLALLLGDAAAPPNPALAGITGIVGWVLLAVVVFVAFRLRPVSAPR</sequence>
<organism evidence="4 5">
    <name type="scientific">Microbispora cellulosiformans</name>
    <dbReference type="NCBI Taxonomy" id="2614688"/>
    <lineage>
        <taxon>Bacteria</taxon>
        <taxon>Bacillati</taxon>
        <taxon>Actinomycetota</taxon>
        <taxon>Actinomycetes</taxon>
        <taxon>Streptosporangiales</taxon>
        <taxon>Streptosporangiaceae</taxon>
        <taxon>Microbispora</taxon>
    </lineage>
</organism>
<reference evidence="4 5" key="1">
    <citation type="submission" date="2019-09" db="EMBL/GenBank/DDBJ databases">
        <title>Screening of Novel Bioactive Compounds from Soil-Associated.</title>
        <authorList>
            <person name="Gong X."/>
        </authorList>
    </citation>
    <scope>NUCLEOTIDE SEQUENCE [LARGE SCALE GENOMIC DNA]</scope>
    <source>
        <strain evidence="4 5">Gxj-6</strain>
    </source>
</reference>
<dbReference type="PANTHER" id="PTHR35797:SF1">
    <property type="entry name" value="PROTEASE"/>
    <property type="match status" value="1"/>
</dbReference>
<accession>A0A5J5K8K4</accession>
<feature type="transmembrane region" description="Helical" evidence="2">
    <location>
        <begin position="371"/>
        <end position="391"/>
    </location>
</feature>
<evidence type="ECO:0000313" key="4">
    <source>
        <dbReference type="EMBL" id="KAA9379763.1"/>
    </source>
</evidence>
<keyword evidence="4" id="KW-0482">Metalloprotease</keyword>
<keyword evidence="4" id="KW-0645">Protease</keyword>
<evidence type="ECO:0000259" key="3">
    <source>
        <dbReference type="Pfam" id="PF02517"/>
    </source>
</evidence>
<feature type="transmembrane region" description="Helical" evidence="2">
    <location>
        <begin position="338"/>
        <end position="359"/>
    </location>
</feature>
<feature type="region of interest" description="Disordered" evidence="1">
    <location>
        <begin position="1"/>
        <end position="73"/>
    </location>
</feature>
<keyword evidence="2" id="KW-0472">Membrane</keyword>
<feature type="transmembrane region" description="Helical" evidence="2">
    <location>
        <begin position="310"/>
        <end position="326"/>
    </location>
</feature>
<protein>
    <submittedName>
        <fullName evidence="4">CPBP family intramembrane metalloprotease</fullName>
    </submittedName>
</protein>
<dbReference type="Proteomes" id="UP000327011">
    <property type="component" value="Unassembled WGS sequence"/>
</dbReference>
<evidence type="ECO:0000256" key="2">
    <source>
        <dbReference type="SAM" id="Phobius"/>
    </source>
</evidence>
<gene>
    <name evidence="4" type="ORF">F5972_08955</name>
</gene>
<dbReference type="GO" id="GO:0008237">
    <property type="term" value="F:metallopeptidase activity"/>
    <property type="evidence" value="ECO:0007669"/>
    <property type="project" value="UniProtKB-KW"/>
</dbReference>
<feature type="transmembrane region" description="Helical" evidence="2">
    <location>
        <begin position="220"/>
        <end position="239"/>
    </location>
</feature>
<feature type="domain" description="CAAX prenyl protease 2/Lysostaphin resistance protein A-like" evidence="3">
    <location>
        <begin position="229"/>
        <end position="380"/>
    </location>
</feature>
<dbReference type="GO" id="GO:0004175">
    <property type="term" value="F:endopeptidase activity"/>
    <property type="evidence" value="ECO:0007669"/>
    <property type="project" value="UniProtKB-ARBA"/>
</dbReference>
<keyword evidence="5" id="KW-1185">Reference proteome</keyword>
<feature type="transmembrane region" description="Helical" evidence="2">
    <location>
        <begin position="114"/>
        <end position="139"/>
    </location>
</feature>
<proteinExistence type="predicted"/>
<feature type="transmembrane region" description="Helical" evidence="2">
    <location>
        <begin position="87"/>
        <end position="108"/>
    </location>
</feature>
<keyword evidence="2" id="KW-0812">Transmembrane</keyword>
<dbReference type="InterPro" id="IPR003675">
    <property type="entry name" value="Rce1/LyrA-like_dom"/>
</dbReference>
<dbReference type="PANTHER" id="PTHR35797">
    <property type="entry name" value="PROTEASE-RELATED"/>
    <property type="match status" value="1"/>
</dbReference>
<dbReference type="Pfam" id="PF02517">
    <property type="entry name" value="Rce1-like"/>
    <property type="match status" value="1"/>
</dbReference>
<keyword evidence="2" id="KW-1133">Transmembrane helix</keyword>
<dbReference type="GO" id="GO:0080120">
    <property type="term" value="P:CAAX-box protein maturation"/>
    <property type="evidence" value="ECO:0007669"/>
    <property type="project" value="UniProtKB-ARBA"/>
</dbReference>
<comment type="caution">
    <text evidence="4">The sequence shown here is derived from an EMBL/GenBank/DDBJ whole genome shotgun (WGS) entry which is preliminary data.</text>
</comment>
<feature type="transmembrane region" description="Helical" evidence="2">
    <location>
        <begin position="397"/>
        <end position="418"/>
    </location>
</feature>
<dbReference type="InterPro" id="IPR042150">
    <property type="entry name" value="MmRce1-like"/>
</dbReference>
<feature type="transmembrane region" description="Helical" evidence="2">
    <location>
        <begin position="166"/>
        <end position="190"/>
    </location>
</feature>